<dbReference type="PROSITE" id="PS50225">
    <property type="entry name" value="SOCS"/>
    <property type="match status" value="1"/>
</dbReference>
<dbReference type="GO" id="GO:0016567">
    <property type="term" value="P:protein ubiquitination"/>
    <property type="evidence" value="ECO:0007669"/>
    <property type="project" value="UniProtKB-UniPathway"/>
</dbReference>
<dbReference type="InterPro" id="IPR036770">
    <property type="entry name" value="Ankyrin_rpt-contain_sf"/>
</dbReference>
<evidence type="ECO:0000313" key="7">
    <source>
        <dbReference type="Ensembl" id="ENSAMXP00005030636.1"/>
    </source>
</evidence>
<dbReference type="InterPro" id="IPR002110">
    <property type="entry name" value="Ankyrin_rpt"/>
</dbReference>
<dbReference type="SMART" id="SM00248">
    <property type="entry name" value="ANK"/>
    <property type="match status" value="11"/>
</dbReference>
<feature type="repeat" description="ANK" evidence="4">
    <location>
        <begin position="184"/>
        <end position="216"/>
    </location>
</feature>
<evidence type="ECO:0000313" key="8">
    <source>
        <dbReference type="Proteomes" id="UP000694621"/>
    </source>
</evidence>
<dbReference type="CTD" id="402848"/>
<dbReference type="Ensembl" id="ENSAMXT00005033536.1">
    <property type="protein sequence ID" value="ENSAMXP00005030636.1"/>
    <property type="gene ID" value="ENSAMXG00005015016.1"/>
</dbReference>
<dbReference type="Pfam" id="PF07525">
    <property type="entry name" value="SOCS_box"/>
    <property type="match status" value="1"/>
</dbReference>
<feature type="region of interest" description="Disordered" evidence="5">
    <location>
        <begin position="463"/>
        <end position="490"/>
    </location>
</feature>
<dbReference type="UniPathway" id="UPA00143"/>
<dbReference type="InterPro" id="IPR001496">
    <property type="entry name" value="SOCS_box"/>
</dbReference>
<dbReference type="PANTHER" id="PTHR24171">
    <property type="entry name" value="ANKYRIN REPEAT DOMAIN-CONTAINING PROTEIN 39-RELATED"/>
    <property type="match status" value="1"/>
</dbReference>
<reference evidence="7" key="1">
    <citation type="submission" date="2025-08" db="UniProtKB">
        <authorList>
            <consortium name="Ensembl"/>
        </authorList>
    </citation>
    <scope>IDENTIFICATION</scope>
</reference>
<keyword evidence="2" id="KW-0677">Repeat</keyword>
<dbReference type="FunFam" id="1.10.750.20:FF:000001">
    <property type="entry name" value="Ankyrin repeat and SOCS box containing 1"/>
    <property type="match status" value="1"/>
</dbReference>
<evidence type="ECO:0000256" key="1">
    <source>
        <dbReference type="ARBA" id="ARBA00004906"/>
    </source>
</evidence>
<dbReference type="Proteomes" id="UP000694621">
    <property type="component" value="Unplaced"/>
</dbReference>
<dbReference type="KEGG" id="amex:103042002"/>
<evidence type="ECO:0000256" key="3">
    <source>
        <dbReference type="ARBA" id="ARBA00023043"/>
    </source>
</evidence>
<dbReference type="GO" id="GO:0035556">
    <property type="term" value="P:intracellular signal transduction"/>
    <property type="evidence" value="ECO:0007669"/>
    <property type="project" value="InterPro"/>
</dbReference>
<evidence type="ECO:0000256" key="4">
    <source>
        <dbReference type="PROSITE-ProRule" id="PRU00023"/>
    </source>
</evidence>
<evidence type="ECO:0000256" key="2">
    <source>
        <dbReference type="ARBA" id="ARBA00022737"/>
    </source>
</evidence>
<accession>A0A8B9K321</accession>
<dbReference type="PANTHER" id="PTHR24171:SF8">
    <property type="entry name" value="BRCA1-ASSOCIATED RING DOMAIN PROTEIN 1"/>
    <property type="match status" value="1"/>
</dbReference>
<dbReference type="Gene3D" id="1.25.40.20">
    <property type="entry name" value="Ankyrin repeat-containing domain"/>
    <property type="match status" value="4"/>
</dbReference>
<protein>
    <submittedName>
        <fullName evidence="7">Ankyrin repeat and SOCS box containing 2b</fullName>
    </submittedName>
</protein>
<feature type="repeat" description="ANK" evidence="4">
    <location>
        <begin position="283"/>
        <end position="315"/>
    </location>
</feature>
<evidence type="ECO:0000256" key="5">
    <source>
        <dbReference type="SAM" id="MobiDB-lite"/>
    </source>
</evidence>
<feature type="repeat" description="ANK" evidence="4">
    <location>
        <begin position="315"/>
        <end position="347"/>
    </location>
</feature>
<feature type="domain" description="SOCS box" evidence="6">
    <location>
        <begin position="537"/>
        <end position="590"/>
    </location>
</feature>
<dbReference type="InterPro" id="IPR036036">
    <property type="entry name" value="SOCS_box-like_dom_sf"/>
</dbReference>
<feature type="repeat" description="ANK" evidence="4">
    <location>
        <begin position="217"/>
        <end position="249"/>
    </location>
</feature>
<evidence type="ECO:0000259" key="6">
    <source>
        <dbReference type="PROSITE" id="PS50225"/>
    </source>
</evidence>
<comment type="pathway">
    <text evidence="1">Protein modification; protein ubiquitination.</text>
</comment>
<feature type="repeat" description="ANK" evidence="4">
    <location>
        <begin position="151"/>
        <end position="183"/>
    </location>
</feature>
<sequence>MTRFSYSEYFSLFHSSGAVKSSMAHAPLSQCVDSGGRAGNLGDVTSIPPEDAEPIILAIRKGDVETVSELASSASCIQTQTTTEDWTALHEAAYCGQADCVKALLKAKPTSVDKRTLQEQTALLIAIDGKHVECLKCLLVAGADPDISNKNKDTPLYKACEQESIDIVRVLLAFGAAVNQRCHRGWTALHEAVRRGNTQLCETLFQAGAAINPPSTYGITPLMEAARMGRTKIVEYLIQKGANVNLQSCEGTTALSQASKHGHLDTVELLLRHLADANKASNSGLLPLHIAAQYGHKEIVSLLLPVTSRSKIRQSGITPLHLAAEFNHINVVSFLISSGTDVNARLSDKRSSLFHDHRSTALYCAVAAGNAELVEALLKAGADPNLDPLSPLMVAARLGCFRTVSKLVEHGADVNARIPAHPTDFPGVLLCTHHLGILQYLMDHGCKAQDCFRCSHKDNRQHYSNNQIRREDRDQRTPTVTTSANPPQTTCTESTTRNLQFCEWISSTSMHHMAAPLISLLLDYAGNVHLCCRVTEQLNRKEEWTEIKEKASSPRTLTHHCRLKIREQIGAQRLTSMNTLPLPAKLLQYLHCSQSSTREYPDLMLWSDRTQNVGLQRNF</sequence>
<feature type="compositionally biased region" description="Polar residues" evidence="5">
    <location>
        <begin position="477"/>
        <end position="490"/>
    </location>
</feature>
<dbReference type="CDD" id="cd03716">
    <property type="entry name" value="SOCS_ASB_like"/>
    <property type="match status" value="1"/>
</dbReference>
<feature type="repeat" description="ANK" evidence="4">
    <location>
        <begin position="357"/>
        <end position="389"/>
    </location>
</feature>
<dbReference type="GeneID" id="103042002"/>
<dbReference type="Pfam" id="PF12796">
    <property type="entry name" value="Ank_2"/>
    <property type="match status" value="4"/>
</dbReference>
<dbReference type="Pfam" id="PF13637">
    <property type="entry name" value="Ank_4"/>
    <property type="match status" value="1"/>
</dbReference>
<keyword evidence="3 4" id="KW-0040">ANK repeat</keyword>
<dbReference type="SUPFAM" id="SSF48403">
    <property type="entry name" value="Ankyrin repeat"/>
    <property type="match status" value="2"/>
</dbReference>
<dbReference type="SUPFAM" id="SSF158235">
    <property type="entry name" value="SOCS box-like"/>
    <property type="match status" value="1"/>
</dbReference>
<feature type="repeat" description="ANK" evidence="4">
    <location>
        <begin position="387"/>
        <end position="419"/>
    </location>
</feature>
<dbReference type="PROSITE" id="PS50297">
    <property type="entry name" value="ANK_REP_REGION"/>
    <property type="match status" value="8"/>
</dbReference>
<dbReference type="SMART" id="SM00969">
    <property type="entry name" value="SOCS_box"/>
    <property type="match status" value="1"/>
</dbReference>
<dbReference type="PROSITE" id="PS50088">
    <property type="entry name" value="ANK_REPEAT"/>
    <property type="match status" value="9"/>
</dbReference>
<proteinExistence type="predicted"/>
<dbReference type="AlphaFoldDB" id="A0A8B9K321"/>
<dbReference type="OrthoDB" id="539213at2759"/>
<dbReference type="PRINTS" id="PR01415">
    <property type="entry name" value="ANKYRIN"/>
</dbReference>
<dbReference type="Gene3D" id="1.10.750.20">
    <property type="entry name" value="SOCS box"/>
    <property type="match status" value="1"/>
</dbReference>
<organism evidence="7 8">
    <name type="scientific">Astyanax mexicanus</name>
    <name type="common">Blind cave fish</name>
    <name type="synonym">Astyanax fasciatus mexicanus</name>
    <dbReference type="NCBI Taxonomy" id="7994"/>
    <lineage>
        <taxon>Eukaryota</taxon>
        <taxon>Metazoa</taxon>
        <taxon>Chordata</taxon>
        <taxon>Craniata</taxon>
        <taxon>Vertebrata</taxon>
        <taxon>Euteleostomi</taxon>
        <taxon>Actinopterygii</taxon>
        <taxon>Neopterygii</taxon>
        <taxon>Teleostei</taxon>
        <taxon>Ostariophysi</taxon>
        <taxon>Characiformes</taxon>
        <taxon>Characoidei</taxon>
        <taxon>Acestrorhamphidae</taxon>
        <taxon>Acestrorhamphinae</taxon>
        <taxon>Astyanax</taxon>
    </lineage>
</organism>
<feature type="repeat" description="ANK" evidence="4">
    <location>
        <begin position="250"/>
        <end position="282"/>
    </location>
</feature>
<feature type="repeat" description="ANK" evidence="4">
    <location>
        <begin position="118"/>
        <end position="150"/>
    </location>
</feature>
<name>A0A8B9K321_ASTMX</name>